<keyword evidence="4" id="KW-1185">Reference proteome</keyword>
<proteinExistence type="predicted"/>
<dbReference type="AlphaFoldDB" id="A0A916JE44"/>
<feature type="transmembrane region" description="Helical" evidence="1">
    <location>
        <begin position="65"/>
        <end position="85"/>
    </location>
</feature>
<keyword evidence="1" id="KW-0472">Membrane</keyword>
<keyword evidence="1" id="KW-1133">Transmembrane helix</keyword>
<keyword evidence="1" id="KW-0812">Transmembrane</keyword>
<accession>A0A916JE44</accession>
<protein>
    <submittedName>
        <fullName evidence="3">Uncharacterized protein</fullName>
    </submittedName>
</protein>
<feature type="signal peptide" evidence="2">
    <location>
        <begin position="1"/>
        <end position="24"/>
    </location>
</feature>
<reference evidence="3" key="1">
    <citation type="submission" date="2021-04" db="EMBL/GenBank/DDBJ databases">
        <authorList>
            <person name="Rodrigo-Torres L."/>
            <person name="Arahal R. D."/>
            <person name="Lucena T."/>
        </authorList>
    </citation>
    <scope>NUCLEOTIDE SEQUENCE</scope>
    <source>
        <strain evidence="3">CECT 9275</strain>
    </source>
</reference>
<feature type="chain" id="PRO_5037018721" evidence="2">
    <location>
        <begin position="25"/>
        <end position="144"/>
    </location>
</feature>
<evidence type="ECO:0000313" key="4">
    <source>
        <dbReference type="Proteomes" id="UP000680038"/>
    </source>
</evidence>
<keyword evidence="2" id="KW-0732">Signal</keyword>
<evidence type="ECO:0000313" key="3">
    <source>
        <dbReference type="EMBL" id="CAG5006238.1"/>
    </source>
</evidence>
<dbReference type="NCBIfam" id="NF047765">
    <property type="entry name" value="LIC_13387_fam"/>
    <property type="match status" value="1"/>
</dbReference>
<dbReference type="Proteomes" id="UP000680038">
    <property type="component" value="Unassembled WGS sequence"/>
</dbReference>
<dbReference type="InterPro" id="IPR058068">
    <property type="entry name" value="LIC_13387-like"/>
</dbReference>
<feature type="transmembrane region" description="Helical" evidence="1">
    <location>
        <begin position="120"/>
        <end position="138"/>
    </location>
</feature>
<name>A0A916JE44_9BACT</name>
<dbReference type="RefSeq" id="WP_406566859.1">
    <property type="nucleotide sequence ID" value="NZ_CAJRAF010000002.1"/>
</dbReference>
<comment type="caution">
    <text evidence="3">The sequence shown here is derived from an EMBL/GenBank/DDBJ whole genome shotgun (WGS) entry which is preliminary data.</text>
</comment>
<evidence type="ECO:0000256" key="1">
    <source>
        <dbReference type="SAM" id="Phobius"/>
    </source>
</evidence>
<evidence type="ECO:0000256" key="2">
    <source>
        <dbReference type="SAM" id="SignalP"/>
    </source>
</evidence>
<organism evidence="3 4">
    <name type="scientific">Dyadobacter helix</name>
    <dbReference type="NCBI Taxonomy" id="2822344"/>
    <lineage>
        <taxon>Bacteria</taxon>
        <taxon>Pseudomonadati</taxon>
        <taxon>Bacteroidota</taxon>
        <taxon>Cytophagia</taxon>
        <taxon>Cytophagales</taxon>
        <taxon>Spirosomataceae</taxon>
        <taxon>Dyadobacter</taxon>
    </lineage>
</organism>
<sequence>MIKPATLLRIAAGCLLFFAVGHSAGHLARHRVTDPKAKEVIRYMTENKFDMFGQMRSYDENYTGMSFNLILTLLCLACILWILSFQAEKQPVLTRNILIPVTICILGFGVTSFLYFFMLPALTCLAASVSMLLCIVYLSRIRSM</sequence>
<gene>
    <name evidence="3" type="ORF">DYBT9275_03767</name>
</gene>
<feature type="transmembrane region" description="Helical" evidence="1">
    <location>
        <begin position="97"/>
        <end position="114"/>
    </location>
</feature>
<dbReference type="EMBL" id="CAJRAF010000002">
    <property type="protein sequence ID" value="CAG5006238.1"/>
    <property type="molecule type" value="Genomic_DNA"/>
</dbReference>